<dbReference type="GO" id="GO:0015031">
    <property type="term" value="P:protein transport"/>
    <property type="evidence" value="ECO:0007669"/>
    <property type="project" value="UniProtKB-KW"/>
</dbReference>
<evidence type="ECO:0000256" key="3">
    <source>
        <dbReference type="ARBA" id="ARBA00022448"/>
    </source>
</evidence>
<dbReference type="Pfam" id="PF00581">
    <property type="entry name" value="Rhodanese"/>
    <property type="match status" value="1"/>
</dbReference>
<dbReference type="GO" id="GO:0036064">
    <property type="term" value="C:ciliary basal body"/>
    <property type="evidence" value="ECO:0007669"/>
    <property type="project" value="TreeGrafter"/>
</dbReference>
<evidence type="ECO:0000256" key="10">
    <source>
        <dbReference type="ARBA" id="ARBA00038465"/>
    </source>
</evidence>
<dbReference type="CDD" id="cd00158">
    <property type="entry name" value="RHOD"/>
    <property type="match status" value="1"/>
</dbReference>
<comment type="caution">
    <text evidence="13">The sequence shown here is derived from an EMBL/GenBank/DDBJ whole genome shotgun (WGS) entry which is preliminary data.</text>
</comment>
<comment type="similarity">
    <text evidence="10">Belongs to the CEP41 family.</text>
</comment>
<evidence type="ECO:0000256" key="11">
    <source>
        <dbReference type="SAM" id="MobiDB-lite"/>
    </source>
</evidence>
<feature type="domain" description="Rhodanese" evidence="12">
    <location>
        <begin position="77"/>
        <end position="174"/>
    </location>
</feature>
<dbReference type="PANTHER" id="PTHR44390">
    <property type="entry name" value="CENTROSOMAL PROTEIN OF 41 KDA"/>
    <property type="match status" value="1"/>
</dbReference>
<keyword evidence="4" id="KW-0963">Cytoplasm</keyword>
<dbReference type="Gene3D" id="3.40.250.10">
    <property type="entry name" value="Rhodanese-like domain"/>
    <property type="match status" value="1"/>
</dbReference>
<evidence type="ECO:0000313" key="14">
    <source>
        <dbReference type="Proteomes" id="UP000193719"/>
    </source>
</evidence>
<keyword evidence="8" id="KW-0206">Cytoskeleton</keyword>
<evidence type="ECO:0000256" key="1">
    <source>
        <dbReference type="ARBA" id="ARBA00004120"/>
    </source>
</evidence>
<evidence type="ECO:0000256" key="5">
    <source>
        <dbReference type="ARBA" id="ARBA00022794"/>
    </source>
</evidence>
<proteinExistence type="inferred from homology"/>
<keyword evidence="3" id="KW-0813">Transport</keyword>
<keyword evidence="6" id="KW-0653">Protein transport</keyword>
<feature type="compositionally biased region" description="Low complexity" evidence="11">
    <location>
        <begin position="279"/>
        <end position="293"/>
    </location>
</feature>
<dbReference type="Proteomes" id="UP000193719">
    <property type="component" value="Unassembled WGS sequence"/>
</dbReference>
<evidence type="ECO:0000259" key="12">
    <source>
        <dbReference type="PROSITE" id="PS50206"/>
    </source>
</evidence>
<keyword evidence="7" id="KW-0969">Cilium</keyword>
<keyword evidence="5" id="KW-0970">Cilium biogenesis/degradation</keyword>
<reference evidence="13 14" key="1">
    <citation type="submission" date="2016-08" db="EMBL/GenBank/DDBJ databases">
        <title>Genomes of anaerobic fungi encode conserved fungal cellulosomes for biomass hydrolysis.</title>
        <authorList>
            <consortium name="DOE Joint Genome Institute"/>
            <person name="Haitjema C.H."/>
            <person name="Gilmore S.P."/>
            <person name="Henske J.K."/>
            <person name="Solomon K.V."/>
            <person name="De Groot R."/>
            <person name="Kuo A."/>
            <person name="Mondo S.J."/>
            <person name="Salamov A.A."/>
            <person name="Labutti K."/>
            <person name="Zhao Z."/>
            <person name="Chiniquy J."/>
            <person name="Barry K."/>
            <person name="Brewer H.M."/>
            <person name="Purvine S.O."/>
            <person name="Wright A.T."/>
            <person name="Boxma B."/>
            <person name="Van Alen T."/>
            <person name="Hackstein J.H."/>
            <person name="Baker S.E."/>
            <person name="Grigoriev I.V."/>
            <person name="O'Malley M.A."/>
        </authorList>
    </citation>
    <scope>NUCLEOTIDE SEQUENCE [LARGE SCALE GENOMIC DNA]</scope>
    <source>
        <strain evidence="14">finn</strain>
    </source>
</reference>
<evidence type="ECO:0000256" key="9">
    <source>
        <dbReference type="ARBA" id="ARBA00023273"/>
    </source>
</evidence>
<protein>
    <submittedName>
        <fullName evidence="13">Rhodanese-like protein</fullName>
    </submittedName>
</protein>
<organism evidence="13 14">
    <name type="scientific">Piromyces finnis</name>
    <dbReference type="NCBI Taxonomy" id="1754191"/>
    <lineage>
        <taxon>Eukaryota</taxon>
        <taxon>Fungi</taxon>
        <taxon>Fungi incertae sedis</taxon>
        <taxon>Chytridiomycota</taxon>
        <taxon>Chytridiomycota incertae sedis</taxon>
        <taxon>Neocallimastigomycetes</taxon>
        <taxon>Neocallimastigales</taxon>
        <taxon>Neocallimastigaceae</taxon>
        <taxon>Piromyces</taxon>
    </lineage>
</organism>
<evidence type="ECO:0000256" key="2">
    <source>
        <dbReference type="ARBA" id="ARBA00004300"/>
    </source>
</evidence>
<reference evidence="13 14" key="2">
    <citation type="submission" date="2016-08" db="EMBL/GenBank/DDBJ databases">
        <title>Pervasive Adenine N6-methylation of Active Genes in Fungi.</title>
        <authorList>
            <consortium name="DOE Joint Genome Institute"/>
            <person name="Mondo S.J."/>
            <person name="Dannebaum R.O."/>
            <person name="Kuo R.C."/>
            <person name="Labutti K."/>
            <person name="Haridas S."/>
            <person name="Kuo A."/>
            <person name="Salamov A."/>
            <person name="Ahrendt S.R."/>
            <person name="Lipzen A."/>
            <person name="Sullivan W."/>
            <person name="Andreopoulos W.B."/>
            <person name="Clum A."/>
            <person name="Lindquist E."/>
            <person name="Daum C."/>
            <person name="Ramamoorthy G.K."/>
            <person name="Gryganskyi A."/>
            <person name="Culley D."/>
            <person name="Magnuson J.K."/>
            <person name="James T.Y."/>
            <person name="O'Malley M.A."/>
            <person name="Stajich J.E."/>
            <person name="Spatafora J.W."/>
            <person name="Visel A."/>
            <person name="Grigoriev I.V."/>
        </authorList>
    </citation>
    <scope>NUCLEOTIDE SEQUENCE [LARGE SCALE GENOMIC DNA]</scope>
    <source>
        <strain evidence="14">finn</strain>
    </source>
</reference>
<name>A0A1Y1VEB8_9FUNG</name>
<dbReference type="STRING" id="1754191.A0A1Y1VEB8"/>
<evidence type="ECO:0000256" key="8">
    <source>
        <dbReference type="ARBA" id="ARBA00023212"/>
    </source>
</evidence>
<evidence type="ECO:0000256" key="7">
    <source>
        <dbReference type="ARBA" id="ARBA00023069"/>
    </source>
</evidence>
<accession>A0A1Y1VEB8</accession>
<sequence length="388" mass="45035">MLKNKYKNIRPVIDTGCSKSNYAIYLREKFKDMLIKENEGFKRIKVKSLISIMEDIHLVIEQLNSYMTKDTINKENFENPILLLDVRGYQEYKLCHIKGAINYPHTFLFRGANQYSNEILKYKNKKDRLIIIYDENERLAQKVAQGLLERNIQNCFMLSGGIVAIVRDYPEYIIGEIPKEIKEKITNKLENEKKNIHKITRSFIPMDYEFKSYDINRYNGHSLPIPTKKSINSYDGMNIRHSRSPSQFSSTSTSSSKSSQKNLIHLNTSHLPSPPPSRSPSQLSISSTSSKSSYTQNSEKKFERITYYSDLKKHQPITDPFAISMIKKNIPMTLFKDLDKNQKNTCKSRPPSPPPLVNTNYHALWRIKPKPITEKITAIKMGNINNKR</sequence>
<gene>
    <name evidence="13" type="ORF">BCR36DRAFT_349121</name>
</gene>
<dbReference type="AlphaFoldDB" id="A0A1Y1VEB8"/>
<feature type="region of interest" description="Disordered" evidence="11">
    <location>
        <begin position="233"/>
        <end position="297"/>
    </location>
</feature>
<evidence type="ECO:0000313" key="13">
    <source>
        <dbReference type="EMBL" id="ORX53316.1"/>
    </source>
</evidence>
<dbReference type="SMART" id="SM00450">
    <property type="entry name" value="RHOD"/>
    <property type="match status" value="1"/>
</dbReference>
<keyword evidence="14" id="KW-1185">Reference proteome</keyword>
<dbReference type="InterPro" id="IPR001763">
    <property type="entry name" value="Rhodanese-like_dom"/>
</dbReference>
<evidence type="ECO:0000256" key="6">
    <source>
        <dbReference type="ARBA" id="ARBA00022927"/>
    </source>
</evidence>
<comment type="subcellular location">
    <subcellularLocation>
        <location evidence="1">Cytoplasm</location>
        <location evidence="1">Cytoskeleton</location>
        <location evidence="1">Cilium basal body</location>
    </subcellularLocation>
    <subcellularLocation>
        <location evidence="2">Cytoplasm</location>
        <location evidence="2">Cytoskeleton</location>
        <location evidence="2">Microtubule organizing center</location>
        <location evidence="2">Centrosome</location>
    </subcellularLocation>
</comment>
<dbReference type="PANTHER" id="PTHR44390:SF1">
    <property type="entry name" value="CENTROSOMAL PROTEIN OF 41 KDA"/>
    <property type="match status" value="1"/>
</dbReference>
<evidence type="ECO:0000256" key="4">
    <source>
        <dbReference type="ARBA" id="ARBA00022490"/>
    </source>
</evidence>
<dbReference type="InterPro" id="IPR051889">
    <property type="entry name" value="CEP41"/>
</dbReference>
<dbReference type="InterPro" id="IPR036873">
    <property type="entry name" value="Rhodanese-like_dom_sf"/>
</dbReference>
<feature type="compositionally biased region" description="Low complexity" evidence="11">
    <location>
        <begin position="244"/>
        <end position="261"/>
    </location>
</feature>
<dbReference type="PROSITE" id="PS50206">
    <property type="entry name" value="RHODANESE_3"/>
    <property type="match status" value="1"/>
</dbReference>
<dbReference type="OrthoDB" id="2150078at2759"/>
<dbReference type="EMBL" id="MCFH01000013">
    <property type="protein sequence ID" value="ORX53316.1"/>
    <property type="molecule type" value="Genomic_DNA"/>
</dbReference>
<dbReference type="SUPFAM" id="SSF52821">
    <property type="entry name" value="Rhodanese/Cell cycle control phosphatase"/>
    <property type="match status" value="1"/>
</dbReference>
<keyword evidence="9" id="KW-0966">Cell projection</keyword>
<dbReference type="GO" id="GO:0060271">
    <property type="term" value="P:cilium assembly"/>
    <property type="evidence" value="ECO:0007669"/>
    <property type="project" value="TreeGrafter"/>
</dbReference>